<protein>
    <submittedName>
        <fullName evidence="2">Uncharacterized protein</fullName>
    </submittedName>
</protein>
<accession>A0A1I7X2M2</accession>
<reference evidence="2" key="1">
    <citation type="submission" date="2016-11" db="UniProtKB">
        <authorList>
            <consortium name="WormBaseParasite"/>
        </authorList>
    </citation>
    <scope>IDENTIFICATION</scope>
</reference>
<sequence>MGRNEVSLNVSLTERQQKRETRPLFFTEPPFVDIEKRQALLTFCKKPIRLQLKSFFILSSIPSLVYQLSNPDIKNSITRSSLTIAYAAHCQQEARLDRWRNNYLHGFHKNVVVLNRISVYFCESNYFVISSELPFYRNELPYPFCDEIKHDGRKSLAVT</sequence>
<keyword evidence="1" id="KW-1185">Reference proteome</keyword>
<dbReference type="Proteomes" id="UP000095283">
    <property type="component" value="Unplaced"/>
</dbReference>
<dbReference type="AlphaFoldDB" id="A0A1I7X2M2"/>
<organism evidence="1 2">
    <name type="scientific">Heterorhabditis bacteriophora</name>
    <name type="common">Entomopathogenic nematode worm</name>
    <dbReference type="NCBI Taxonomy" id="37862"/>
    <lineage>
        <taxon>Eukaryota</taxon>
        <taxon>Metazoa</taxon>
        <taxon>Ecdysozoa</taxon>
        <taxon>Nematoda</taxon>
        <taxon>Chromadorea</taxon>
        <taxon>Rhabditida</taxon>
        <taxon>Rhabditina</taxon>
        <taxon>Rhabditomorpha</taxon>
        <taxon>Strongyloidea</taxon>
        <taxon>Heterorhabditidae</taxon>
        <taxon>Heterorhabditis</taxon>
    </lineage>
</organism>
<evidence type="ECO:0000313" key="2">
    <source>
        <dbReference type="WBParaSite" id="Hba_11702"/>
    </source>
</evidence>
<evidence type="ECO:0000313" key="1">
    <source>
        <dbReference type="Proteomes" id="UP000095283"/>
    </source>
</evidence>
<name>A0A1I7X2M2_HETBA</name>
<proteinExistence type="predicted"/>
<dbReference type="WBParaSite" id="Hba_11702">
    <property type="protein sequence ID" value="Hba_11702"/>
    <property type="gene ID" value="Hba_11702"/>
</dbReference>